<evidence type="ECO:0000313" key="2">
    <source>
        <dbReference type="EMBL" id="KAH9325543.1"/>
    </source>
</evidence>
<dbReference type="Proteomes" id="UP000824469">
    <property type="component" value="Unassembled WGS sequence"/>
</dbReference>
<name>A0AA38GNS3_TAXCH</name>
<feature type="compositionally biased region" description="Basic and acidic residues" evidence="1">
    <location>
        <begin position="38"/>
        <end position="50"/>
    </location>
</feature>
<feature type="compositionally biased region" description="Acidic residues" evidence="1">
    <location>
        <begin position="51"/>
        <end position="63"/>
    </location>
</feature>
<proteinExistence type="predicted"/>
<feature type="non-terminal residue" evidence="2">
    <location>
        <position position="86"/>
    </location>
</feature>
<dbReference type="EMBL" id="JAHRHJ020000002">
    <property type="protein sequence ID" value="KAH9325543.1"/>
    <property type="molecule type" value="Genomic_DNA"/>
</dbReference>
<feature type="region of interest" description="Disordered" evidence="1">
    <location>
        <begin position="1"/>
        <end position="24"/>
    </location>
</feature>
<dbReference type="AlphaFoldDB" id="A0AA38GNS3"/>
<organism evidence="2 3">
    <name type="scientific">Taxus chinensis</name>
    <name type="common">Chinese yew</name>
    <name type="synonym">Taxus wallichiana var. chinensis</name>
    <dbReference type="NCBI Taxonomy" id="29808"/>
    <lineage>
        <taxon>Eukaryota</taxon>
        <taxon>Viridiplantae</taxon>
        <taxon>Streptophyta</taxon>
        <taxon>Embryophyta</taxon>
        <taxon>Tracheophyta</taxon>
        <taxon>Spermatophyta</taxon>
        <taxon>Pinopsida</taxon>
        <taxon>Pinidae</taxon>
        <taxon>Conifers II</taxon>
        <taxon>Cupressales</taxon>
        <taxon>Taxaceae</taxon>
        <taxon>Taxus</taxon>
    </lineage>
</organism>
<reference evidence="2 3" key="1">
    <citation type="journal article" date="2021" name="Nat. Plants">
        <title>The Taxus genome provides insights into paclitaxel biosynthesis.</title>
        <authorList>
            <person name="Xiong X."/>
            <person name="Gou J."/>
            <person name="Liao Q."/>
            <person name="Li Y."/>
            <person name="Zhou Q."/>
            <person name="Bi G."/>
            <person name="Li C."/>
            <person name="Du R."/>
            <person name="Wang X."/>
            <person name="Sun T."/>
            <person name="Guo L."/>
            <person name="Liang H."/>
            <person name="Lu P."/>
            <person name="Wu Y."/>
            <person name="Zhang Z."/>
            <person name="Ro D.K."/>
            <person name="Shang Y."/>
            <person name="Huang S."/>
            <person name="Yan J."/>
        </authorList>
    </citation>
    <scope>NUCLEOTIDE SEQUENCE [LARGE SCALE GENOMIC DNA]</scope>
    <source>
        <strain evidence="2">Ta-2019</strain>
    </source>
</reference>
<evidence type="ECO:0000256" key="1">
    <source>
        <dbReference type="SAM" id="MobiDB-lite"/>
    </source>
</evidence>
<evidence type="ECO:0000313" key="3">
    <source>
        <dbReference type="Proteomes" id="UP000824469"/>
    </source>
</evidence>
<sequence length="86" mass="9751">MKRRHKLMTHNDSEEEGMLDEDACNIGESPIVNVEDEVEKKDEDTHRNEEFLSECEEEGPIGGDEEKERILGEPSGVHGEASGERR</sequence>
<keyword evidence="3" id="KW-1185">Reference proteome</keyword>
<feature type="compositionally biased region" description="Acidic residues" evidence="1">
    <location>
        <begin position="13"/>
        <end position="23"/>
    </location>
</feature>
<protein>
    <submittedName>
        <fullName evidence="2">Uncharacterized protein</fullName>
    </submittedName>
</protein>
<gene>
    <name evidence="2" type="ORF">KI387_005721</name>
</gene>
<comment type="caution">
    <text evidence="2">The sequence shown here is derived from an EMBL/GenBank/DDBJ whole genome shotgun (WGS) entry which is preliminary data.</text>
</comment>
<feature type="region of interest" description="Disordered" evidence="1">
    <location>
        <begin position="36"/>
        <end position="86"/>
    </location>
</feature>
<accession>A0AA38GNS3</accession>